<feature type="compositionally biased region" description="Basic residues" evidence="1">
    <location>
        <begin position="239"/>
        <end position="250"/>
    </location>
</feature>
<reference evidence="2 3" key="1">
    <citation type="submission" date="2014-04" db="EMBL/GenBank/DDBJ databases">
        <authorList>
            <consortium name="DOE Joint Genome Institute"/>
            <person name="Kuo A."/>
            <person name="Girlanda M."/>
            <person name="Perotto S."/>
            <person name="Kohler A."/>
            <person name="Nagy L.G."/>
            <person name="Floudas D."/>
            <person name="Copeland A."/>
            <person name="Barry K.W."/>
            <person name="Cichocki N."/>
            <person name="Veneault-Fourrey C."/>
            <person name="LaButti K."/>
            <person name="Lindquist E.A."/>
            <person name="Lipzen A."/>
            <person name="Lundell T."/>
            <person name="Morin E."/>
            <person name="Murat C."/>
            <person name="Sun H."/>
            <person name="Tunlid A."/>
            <person name="Henrissat B."/>
            <person name="Grigoriev I.V."/>
            <person name="Hibbett D.S."/>
            <person name="Martin F."/>
            <person name="Nordberg H.P."/>
            <person name="Cantor M.N."/>
            <person name="Hua S.X."/>
        </authorList>
    </citation>
    <scope>NUCLEOTIDE SEQUENCE [LARGE SCALE GENOMIC DNA]</scope>
    <source>
        <strain evidence="2 3">MUT 4182</strain>
    </source>
</reference>
<dbReference type="HOGENOM" id="CLU_800682_0_0_1"/>
<feature type="compositionally biased region" description="Pro residues" evidence="1">
    <location>
        <begin position="22"/>
        <end position="42"/>
    </location>
</feature>
<proteinExistence type="predicted"/>
<feature type="region of interest" description="Disordered" evidence="1">
    <location>
        <begin position="88"/>
        <end position="138"/>
    </location>
</feature>
<gene>
    <name evidence="2" type="ORF">M407DRAFT_32857</name>
</gene>
<keyword evidence="3" id="KW-1185">Reference proteome</keyword>
<evidence type="ECO:0000256" key="1">
    <source>
        <dbReference type="SAM" id="MobiDB-lite"/>
    </source>
</evidence>
<feature type="compositionally biased region" description="Low complexity" evidence="1">
    <location>
        <begin position="161"/>
        <end position="177"/>
    </location>
</feature>
<evidence type="ECO:0000313" key="2">
    <source>
        <dbReference type="EMBL" id="KIO17470.1"/>
    </source>
</evidence>
<protein>
    <submittedName>
        <fullName evidence="2">Uncharacterized protein</fullName>
    </submittedName>
</protein>
<dbReference type="EMBL" id="KN823380">
    <property type="protein sequence ID" value="KIO17470.1"/>
    <property type="molecule type" value="Genomic_DNA"/>
</dbReference>
<dbReference type="Proteomes" id="UP000054248">
    <property type="component" value="Unassembled WGS sequence"/>
</dbReference>
<reference evidence="3" key="2">
    <citation type="submission" date="2015-01" db="EMBL/GenBank/DDBJ databases">
        <title>Evolutionary Origins and Diversification of the Mycorrhizal Mutualists.</title>
        <authorList>
            <consortium name="DOE Joint Genome Institute"/>
            <consortium name="Mycorrhizal Genomics Consortium"/>
            <person name="Kohler A."/>
            <person name="Kuo A."/>
            <person name="Nagy L.G."/>
            <person name="Floudas D."/>
            <person name="Copeland A."/>
            <person name="Barry K.W."/>
            <person name="Cichocki N."/>
            <person name="Veneault-Fourrey C."/>
            <person name="LaButti K."/>
            <person name="Lindquist E.A."/>
            <person name="Lipzen A."/>
            <person name="Lundell T."/>
            <person name="Morin E."/>
            <person name="Murat C."/>
            <person name="Riley R."/>
            <person name="Ohm R."/>
            <person name="Sun H."/>
            <person name="Tunlid A."/>
            <person name="Henrissat B."/>
            <person name="Grigoriev I.V."/>
            <person name="Hibbett D.S."/>
            <person name="Martin F."/>
        </authorList>
    </citation>
    <scope>NUCLEOTIDE SEQUENCE [LARGE SCALE GENOMIC DNA]</scope>
    <source>
        <strain evidence="3">MUT 4182</strain>
    </source>
</reference>
<name>A0A0C3PS15_9AGAM</name>
<evidence type="ECO:0000313" key="3">
    <source>
        <dbReference type="Proteomes" id="UP000054248"/>
    </source>
</evidence>
<dbReference type="OrthoDB" id="3286509at2759"/>
<organism evidence="2 3">
    <name type="scientific">Tulasnella calospora MUT 4182</name>
    <dbReference type="NCBI Taxonomy" id="1051891"/>
    <lineage>
        <taxon>Eukaryota</taxon>
        <taxon>Fungi</taxon>
        <taxon>Dikarya</taxon>
        <taxon>Basidiomycota</taxon>
        <taxon>Agaricomycotina</taxon>
        <taxon>Agaricomycetes</taxon>
        <taxon>Cantharellales</taxon>
        <taxon>Tulasnellaceae</taxon>
        <taxon>Tulasnella</taxon>
    </lineage>
</organism>
<feature type="region of interest" description="Disordered" evidence="1">
    <location>
        <begin position="1"/>
        <end position="76"/>
    </location>
</feature>
<accession>A0A0C3PS15</accession>
<dbReference type="AlphaFoldDB" id="A0A0C3PS15"/>
<feature type="region of interest" description="Disordered" evidence="1">
    <location>
        <begin position="161"/>
        <end position="184"/>
    </location>
</feature>
<feature type="compositionally biased region" description="Polar residues" evidence="1">
    <location>
        <begin position="93"/>
        <end position="118"/>
    </location>
</feature>
<feature type="compositionally biased region" description="Basic and acidic residues" evidence="1">
    <location>
        <begin position="311"/>
        <end position="338"/>
    </location>
</feature>
<feature type="region of interest" description="Disordered" evidence="1">
    <location>
        <begin position="198"/>
        <end position="351"/>
    </location>
</feature>
<sequence>MSVQYTGLEGRPKSEKAFMGIIPPPPPSTYPPPSAVPVPIPLPDERPGAPPRMETATSAATVLPPGGYPKTPLDSSTSVKIVPAVERVAAPASPSSTTRQRQASQGTVGAKRSTTLGRTLSRKSVQDPAGGGGEQGKGWVLVNVEPTRKASMDAAVAAMGAAAAANARVRNRSTSSSGPLNNAAAGMVTEGAMMESPVDAFSHRGGGGGHVRDNTVDTLDAPVDHHAGTEESGPISLLSKRKGSLRKKQRSGSSDDSQKKKRFLDLFSMGSKSKGGGHKKMSSKPTIRTGMMLAEERIGEGGEYEVTSPIPDDRLDERDDSRGAVDGVKESTWRRVGDPKTPTPVSKLTIA</sequence>